<feature type="transmembrane region" description="Helical" evidence="2">
    <location>
        <begin position="129"/>
        <end position="146"/>
    </location>
</feature>
<dbReference type="AlphaFoldDB" id="K5VQS3"/>
<dbReference type="KEGG" id="pco:PHACADRAFT_202232"/>
<dbReference type="EMBL" id="JH930643">
    <property type="protein sequence ID" value="EKM48919.1"/>
    <property type="molecule type" value="Genomic_DNA"/>
</dbReference>
<feature type="transmembrane region" description="Helical" evidence="2">
    <location>
        <begin position="102"/>
        <end position="123"/>
    </location>
</feature>
<dbReference type="InParanoid" id="K5VQS3"/>
<evidence type="ECO:0000313" key="4">
    <source>
        <dbReference type="Proteomes" id="UP000008370"/>
    </source>
</evidence>
<dbReference type="RefSeq" id="XP_007402529.1">
    <property type="nucleotide sequence ID" value="XM_007402467.1"/>
</dbReference>
<dbReference type="HOGENOM" id="CLU_1082234_0_0_1"/>
<accession>K5VQS3</accession>
<feature type="region of interest" description="Disordered" evidence="1">
    <location>
        <begin position="1"/>
        <end position="32"/>
    </location>
</feature>
<gene>
    <name evidence="3" type="ORF">PHACADRAFT_202232</name>
</gene>
<keyword evidence="2" id="KW-0472">Membrane</keyword>
<name>K5VQS3_PHACS</name>
<dbReference type="Proteomes" id="UP000008370">
    <property type="component" value="Unassembled WGS sequence"/>
</dbReference>
<evidence type="ECO:0000313" key="3">
    <source>
        <dbReference type="EMBL" id="EKM48919.1"/>
    </source>
</evidence>
<keyword evidence="2" id="KW-1133">Transmembrane helix</keyword>
<organism evidence="3 4">
    <name type="scientific">Phanerochaete carnosa (strain HHB-10118-sp)</name>
    <name type="common">White-rot fungus</name>
    <name type="synonym">Peniophora carnosa</name>
    <dbReference type="NCBI Taxonomy" id="650164"/>
    <lineage>
        <taxon>Eukaryota</taxon>
        <taxon>Fungi</taxon>
        <taxon>Dikarya</taxon>
        <taxon>Basidiomycota</taxon>
        <taxon>Agaricomycotina</taxon>
        <taxon>Agaricomycetes</taxon>
        <taxon>Polyporales</taxon>
        <taxon>Phanerochaetaceae</taxon>
        <taxon>Phanerochaete</taxon>
    </lineage>
</organism>
<keyword evidence="2" id="KW-0812">Transmembrane</keyword>
<evidence type="ECO:0000256" key="2">
    <source>
        <dbReference type="SAM" id="Phobius"/>
    </source>
</evidence>
<protein>
    <submittedName>
        <fullName evidence="3">Uncharacterized protein</fullName>
    </submittedName>
</protein>
<reference evidence="3 4" key="1">
    <citation type="journal article" date="2012" name="BMC Genomics">
        <title>Comparative genomics of the white-rot fungi, Phanerochaete carnosa and P. chrysosporium, to elucidate the genetic basis of the distinct wood types they colonize.</title>
        <authorList>
            <person name="Suzuki H."/>
            <person name="MacDonald J."/>
            <person name="Syed K."/>
            <person name="Salamov A."/>
            <person name="Hori C."/>
            <person name="Aerts A."/>
            <person name="Henrissat B."/>
            <person name="Wiebenga A."/>
            <person name="vanKuyk P.A."/>
            <person name="Barry K."/>
            <person name="Lindquist E."/>
            <person name="LaButti K."/>
            <person name="Lapidus A."/>
            <person name="Lucas S."/>
            <person name="Coutinho P."/>
            <person name="Gong Y."/>
            <person name="Samejima M."/>
            <person name="Mahadevan R."/>
            <person name="Abou-Zaid M."/>
            <person name="de Vries R.P."/>
            <person name="Igarashi K."/>
            <person name="Yadav J.S."/>
            <person name="Grigoriev I.V."/>
            <person name="Master E.R."/>
        </authorList>
    </citation>
    <scope>NUCLEOTIDE SEQUENCE [LARGE SCALE GENOMIC DNA]</scope>
    <source>
        <strain evidence="3 4">HHB-10118-sp</strain>
    </source>
</reference>
<proteinExistence type="predicted"/>
<sequence length="257" mass="28154">MARTAFAGCNGHSDDGHGHEGPALSPERSRRSTEGSAFLHAHMWRNQNTSGQTYAQEQAASVEEDVTDVEGYLFKSASRPPYYPQDDCMASPSDSRHQTRSVYLTLMMEAGGSWFLVALHLFMSSNTHFPSRMSLISFLFFLLIAFSPSHHVRLTMVIDRSPGTQDNGVLPRSRQESFFIINGHGSNTGASGELAQRITSAGSGQRFNAAVRSVDSAVEHPRTDRLTAISAASYEGLPAVNAMRFVERPSDLKGKMP</sequence>
<dbReference type="GeneID" id="18911825"/>
<keyword evidence="4" id="KW-1185">Reference proteome</keyword>
<evidence type="ECO:0000256" key="1">
    <source>
        <dbReference type="SAM" id="MobiDB-lite"/>
    </source>
</evidence>